<dbReference type="PANTHER" id="PTHR43581">
    <property type="entry name" value="ATP/GTP PHOSPHATASE"/>
    <property type="match status" value="1"/>
</dbReference>
<keyword evidence="3" id="KW-1185">Reference proteome</keyword>
<evidence type="ECO:0000259" key="1">
    <source>
        <dbReference type="Pfam" id="PF13304"/>
    </source>
</evidence>
<sequence length="415" mass="47175">MLEGLKLEGVGPSPRMSFSFAPRLNLLTGDNGLGKTFVLDLAWWALTAQEREPLPALPRKDWPGKARVEGSLIRDDGSPYPFVQTIPPHSFESTGRFAAHQGLILYARVDGSFSVWDPIRNDMRWQHGMHTPLPEYEFSREELWDGLARNGRIVCNGLIRDWVSWQLKRSESFERLRRVLRVLSPDGHEPLTPGEPTRIGIDDVRDIPTLELPYDTVPLTHASAAVKRIVGLAYLLVWAWEEHQRAAALFREETSKSLVLLVDEVEAHLHPRWQRLILPSLLSVASELRPDVKVQILAVTHAPMLLASVEPHFDPKQDALFMFDLVGGEVKVTRADWRPRGDANAWLTSEVFDLKEPRSVEAEQAITRAKAALKDPQLPLEKVREIHNELYRLLKDTDPFWPRWLARAEAAGIEP</sequence>
<evidence type="ECO:0000313" key="3">
    <source>
        <dbReference type="Proteomes" id="UP001207654"/>
    </source>
</evidence>
<organism evidence="2 3">
    <name type="scientific">Archangium lansingense</name>
    <dbReference type="NCBI Taxonomy" id="2995310"/>
    <lineage>
        <taxon>Bacteria</taxon>
        <taxon>Pseudomonadati</taxon>
        <taxon>Myxococcota</taxon>
        <taxon>Myxococcia</taxon>
        <taxon>Myxococcales</taxon>
        <taxon>Cystobacterineae</taxon>
        <taxon>Archangiaceae</taxon>
        <taxon>Archangium</taxon>
    </lineage>
</organism>
<dbReference type="InterPro" id="IPR003959">
    <property type="entry name" value="ATPase_AAA_core"/>
</dbReference>
<dbReference type="InterPro" id="IPR051396">
    <property type="entry name" value="Bact_Antivir_Def_Nuclease"/>
</dbReference>
<accession>A0ABT4A7L9</accession>
<dbReference type="PANTHER" id="PTHR43581:SF4">
    <property type="entry name" value="ATP_GTP PHOSPHATASE"/>
    <property type="match status" value="1"/>
</dbReference>
<dbReference type="RefSeq" id="WP_267536472.1">
    <property type="nucleotide sequence ID" value="NZ_JAPNKA010000001.1"/>
</dbReference>
<name>A0ABT4A7L9_9BACT</name>
<proteinExistence type="predicted"/>
<dbReference type="Pfam" id="PF13304">
    <property type="entry name" value="AAA_21"/>
    <property type="match status" value="1"/>
</dbReference>
<dbReference type="Gene3D" id="3.40.50.300">
    <property type="entry name" value="P-loop containing nucleotide triphosphate hydrolases"/>
    <property type="match status" value="2"/>
</dbReference>
<dbReference type="SUPFAM" id="SSF52540">
    <property type="entry name" value="P-loop containing nucleoside triphosphate hydrolases"/>
    <property type="match status" value="1"/>
</dbReference>
<dbReference type="InterPro" id="IPR027417">
    <property type="entry name" value="P-loop_NTPase"/>
</dbReference>
<dbReference type="Proteomes" id="UP001207654">
    <property type="component" value="Unassembled WGS sequence"/>
</dbReference>
<comment type="caution">
    <text evidence="2">The sequence shown here is derived from an EMBL/GenBank/DDBJ whole genome shotgun (WGS) entry which is preliminary data.</text>
</comment>
<evidence type="ECO:0000313" key="2">
    <source>
        <dbReference type="EMBL" id="MCY1077654.1"/>
    </source>
</evidence>
<reference evidence="2 3" key="1">
    <citation type="submission" date="2022-11" db="EMBL/GenBank/DDBJ databases">
        <title>Minimal conservation of predation-associated metabolite biosynthetic gene clusters underscores biosynthetic potential of Myxococcota including descriptions for ten novel species: Archangium lansinium sp. nov., Myxococcus landrumus sp. nov., Nannocystis bai.</title>
        <authorList>
            <person name="Ahearne A."/>
            <person name="Stevens C."/>
            <person name="Phillips K."/>
        </authorList>
    </citation>
    <scope>NUCLEOTIDE SEQUENCE [LARGE SCALE GENOMIC DNA]</scope>
    <source>
        <strain evidence="2 3">MIWBW</strain>
    </source>
</reference>
<gene>
    <name evidence="2" type="ORF">OV287_24585</name>
</gene>
<dbReference type="EMBL" id="JAPNKA010000001">
    <property type="protein sequence ID" value="MCY1077654.1"/>
    <property type="molecule type" value="Genomic_DNA"/>
</dbReference>
<feature type="domain" description="ATPase AAA-type core" evidence="1">
    <location>
        <begin position="246"/>
        <end position="306"/>
    </location>
</feature>
<protein>
    <submittedName>
        <fullName evidence="2">AAA family ATPase</fullName>
    </submittedName>
</protein>